<reference evidence="1 2" key="1">
    <citation type="submission" date="2012-04" db="EMBL/GenBank/DDBJ databases">
        <authorList>
            <person name="Genoscope - CEA"/>
        </authorList>
    </citation>
    <scope>NUCLEOTIDE SEQUENCE [LARGE SCALE GENOMIC DNA]</scope>
    <source>
        <strain evidence="1 2">9807</strain>
    </source>
</reference>
<proteinExistence type="predicted"/>
<gene>
    <name evidence="1" type="ORF">MICAF_3170003</name>
</gene>
<sequence length="51" mass="5419">MWWVALCKGPLGSLFGGVIGGAIGGQVGEEWWSWQRADLEKTTPQAGAQST</sequence>
<protein>
    <submittedName>
        <fullName evidence="1">Uncharacterized protein</fullName>
    </submittedName>
</protein>
<dbReference type="HOGENOM" id="CLU_3154835_0_0_3"/>
<dbReference type="Proteomes" id="UP000003613">
    <property type="component" value="Unassembled WGS sequence"/>
</dbReference>
<organism evidence="1 2">
    <name type="scientific">Microcystis aeruginosa PCC 9807</name>
    <dbReference type="NCBI Taxonomy" id="1160283"/>
    <lineage>
        <taxon>Bacteria</taxon>
        <taxon>Bacillati</taxon>
        <taxon>Cyanobacteriota</taxon>
        <taxon>Cyanophyceae</taxon>
        <taxon>Oscillatoriophycideae</taxon>
        <taxon>Chroococcales</taxon>
        <taxon>Microcystaceae</taxon>
        <taxon>Microcystis</taxon>
    </lineage>
</organism>
<name>I4H6X1_MICAE</name>
<comment type="caution">
    <text evidence="1">The sequence shown here is derived from an EMBL/GenBank/DDBJ whole genome shotgun (WGS) entry which is preliminary data.</text>
</comment>
<evidence type="ECO:0000313" key="2">
    <source>
        <dbReference type="Proteomes" id="UP000003613"/>
    </source>
</evidence>
<evidence type="ECO:0000313" key="1">
    <source>
        <dbReference type="EMBL" id="CCI17795.1"/>
    </source>
</evidence>
<dbReference type="EMBL" id="CAIM01000243">
    <property type="protein sequence ID" value="CCI17795.1"/>
    <property type="molecule type" value="Genomic_DNA"/>
</dbReference>
<dbReference type="AlphaFoldDB" id="I4H6X1"/>
<accession>I4H6X1</accession>